<keyword evidence="2" id="KW-1185">Reference proteome</keyword>
<dbReference type="EMBL" id="CP048711">
    <property type="protein sequence ID" value="QIB66537.1"/>
    <property type="molecule type" value="Genomic_DNA"/>
</dbReference>
<dbReference type="KEGG" id="kim:G3T16_15165"/>
<evidence type="ECO:0000313" key="2">
    <source>
        <dbReference type="Proteomes" id="UP000477680"/>
    </source>
</evidence>
<accession>A0A6C0U6H2</accession>
<dbReference type="Gene3D" id="1.20.1260.10">
    <property type="match status" value="1"/>
</dbReference>
<organism evidence="1 2">
    <name type="scientific">Kineobactrum salinum</name>
    <dbReference type="NCBI Taxonomy" id="2708301"/>
    <lineage>
        <taxon>Bacteria</taxon>
        <taxon>Pseudomonadati</taxon>
        <taxon>Pseudomonadota</taxon>
        <taxon>Gammaproteobacteria</taxon>
        <taxon>Cellvibrionales</taxon>
        <taxon>Halieaceae</taxon>
        <taxon>Kineobactrum</taxon>
    </lineage>
</organism>
<gene>
    <name evidence="1" type="ORF">G3T16_15165</name>
</gene>
<proteinExistence type="predicted"/>
<dbReference type="InterPro" id="IPR012347">
    <property type="entry name" value="Ferritin-like"/>
</dbReference>
<evidence type="ECO:0000313" key="1">
    <source>
        <dbReference type="EMBL" id="QIB66537.1"/>
    </source>
</evidence>
<dbReference type="AlphaFoldDB" id="A0A6C0U6H2"/>
<sequence>MAFRQVKELLQWVCDFHASLAARYTHLASDQDDERMKMALDFLADRERRMRENIERYLEDDKTGVLDTWLIDSADFVHPLVLDRIPHCVDCRDVQDILANAMAANQTLKDMYRMRGELAQIPSETELFNELVKNQDAEMRLQVRDIGRLEMY</sequence>
<name>A0A6C0U6H2_9GAMM</name>
<protein>
    <submittedName>
        <fullName evidence="1">2-hydroxyacyl-CoA dehydratase</fullName>
    </submittedName>
</protein>
<dbReference type="RefSeq" id="WP_163495971.1">
    <property type="nucleotide sequence ID" value="NZ_CP048711.1"/>
</dbReference>
<dbReference type="Proteomes" id="UP000477680">
    <property type="component" value="Chromosome"/>
</dbReference>
<reference evidence="1 2" key="1">
    <citation type="submission" date="2020-02" db="EMBL/GenBank/DDBJ databases">
        <title>Genome sequencing for Kineobactrum sp. M2.</title>
        <authorList>
            <person name="Park S.-J."/>
        </authorList>
    </citation>
    <scope>NUCLEOTIDE SEQUENCE [LARGE SCALE GENOMIC DNA]</scope>
    <source>
        <strain evidence="1 2">M2</strain>
    </source>
</reference>